<organism evidence="2 3">
    <name type="scientific">Ranatra chinensis</name>
    <dbReference type="NCBI Taxonomy" id="642074"/>
    <lineage>
        <taxon>Eukaryota</taxon>
        <taxon>Metazoa</taxon>
        <taxon>Ecdysozoa</taxon>
        <taxon>Arthropoda</taxon>
        <taxon>Hexapoda</taxon>
        <taxon>Insecta</taxon>
        <taxon>Pterygota</taxon>
        <taxon>Neoptera</taxon>
        <taxon>Paraneoptera</taxon>
        <taxon>Hemiptera</taxon>
        <taxon>Heteroptera</taxon>
        <taxon>Panheteroptera</taxon>
        <taxon>Nepomorpha</taxon>
        <taxon>Nepidae</taxon>
        <taxon>Ranatrinae</taxon>
        <taxon>Ranatra</taxon>
    </lineage>
</organism>
<evidence type="ECO:0000313" key="2">
    <source>
        <dbReference type="EMBL" id="KAL1122280.1"/>
    </source>
</evidence>
<dbReference type="SUPFAM" id="SSF54695">
    <property type="entry name" value="POZ domain"/>
    <property type="match status" value="1"/>
</dbReference>
<accession>A0ABD0Y4F8</accession>
<dbReference type="AlphaFoldDB" id="A0ABD0Y4F8"/>
<dbReference type="Proteomes" id="UP001558652">
    <property type="component" value="Unassembled WGS sequence"/>
</dbReference>
<evidence type="ECO:0000259" key="1">
    <source>
        <dbReference type="PROSITE" id="PS50097"/>
    </source>
</evidence>
<protein>
    <recommendedName>
        <fullName evidence="1">BTB domain-containing protein</fullName>
    </recommendedName>
</protein>
<name>A0ABD0Y4F8_9HEMI</name>
<dbReference type="InterPro" id="IPR011333">
    <property type="entry name" value="SKP1/BTB/POZ_sf"/>
</dbReference>
<sequence length="107" mass="12324">MSPSEITTHLKRLLEEASLDDPIHDVIFSVNNQLFPAHRYMLNLRDSSLGDLAMHGGTVPIDDVDPYIFNQFLLYIYTGDCEILHPGPFQHKFVFSTISLLYNLNEW</sequence>
<comment type="caution">
    <text evidence="2">The sequence shown here is derived from an EMBL/GenBank/DDBJ whole genome shotgun (WGS) entry which is preliminary data.</text>
</comment>
<dbReference type="Pfam" id="PF00651">
    <property type="entry name" value="BTB"/>
    <property type="match status" value="1"/>
</dbReference>
<dbReference type="EMBL" id="JBFDAA010000014">
    <property type="protein sequence ID" value="KAL1122280.1"/>
    <property type="molecule type" value="Genomic_DNA"/>
</dbReference>
<feature type="domain" description="BTB" evidence="1">
    <location>
        <begin position="24"/>
        <end position="85"/>
    </location>
</feature>
<dbReference type="Gene3D" id="3.30.710.10">
    <property type="entry name" value="Potassium Channel Kv1.1, Chain A"/>
    <property type="match status" value="1"/>
</dbReference>
<proteinExistence type="predicted"/>
<dbReference type="PROSITE" id="PS50097">
    <property type="entry name" value="BTB"/>
    <property type="match status" value="1"/>
</dbReference>
<reference evidence="2 3" key="1">
    <citation type="submission" date="2024-07" db="EMBL/GenBank/DDBJ databases">
        <title>Chromosome-level genome assembly of the water stick insect Ranatra chinensis (Heteroptera: Nepidae).</title>
        <authorList>
            <person name="Liu X."/>
        </authorList>
    </citation>
    <scope>NUCLEOTIDE SEQUENCE [LARGE SCALE GENOMIC DNA]</scope>
    <source>
        <strain evidence="2">Cailab_2021Rc</strain>
        <tissue evidence="2">Muscle</tissue>
    </source>
</reference>
<keyword evidence="3" id="KW-1185">Reference proteome</keyword>
<evidence type="ECO:0000313" key="3">
    <source>
        <dbReference type="Proteomes" id="UP001558652"/>
    </source>
</evidence>
<dbReference type="InterPro" id="IPR000210">
    <property type="entry name" value="BTB/POZ_dom"/>
</dbReference>
<gene>
    <name evidence="2" type="ORF">AAG570_003685</name>
</gene>